<dbReference type="GO" id="GO:0005874">
    <property type="term" value="C:microtubule"/>
    <property type="evidence" value="ECO:0007669"/>
    <property type="project" value="UniProtKB-KW"/>
</dbReference>
<accession>A0ABD0YWS1</accession>
<keyword evidence="7" id="KW-0413">Isomerase</keyword>
<keyword evidence="4" id="KW-0547">Nucleotide-binding</keyword>
<dbReference type="InterPro" id="IPR003959">
    <property type="entry name" value="ATPase_AAA_core"/>
</dbReference>
<feature type="domain" description="AAA+ ATPase" evidence="8">
    <location>
        <begin position="48"/>
        <end position="184"/>
    </location>
</feature>
<dbReference type="Proteomes" id="UP001558652">
    <property type="component" value="Unassembled WGS sequence"/>
</dbReference>
<evidence type="ECO:0000256" key="3">
    <source>
        <dbReference type="ARBA" id="ARBA00022701"/>
    </source>
</evidence>
<evidence type="ECO:0000256" key="7">
    <source>
        <dbReference type="ARBA" id="ARBA00023235"/>
    </source>
</evidence>
<dbReference type="GO" id="GO:0005524">
    <property type="term" value="F:ATP binding"/>
    <property type="evidence" value="ECO:0007669"/>
    <property type="project" value="UniProtKB-KW"/>
</dbReference>
<keyword evidence="2" id="KW-0963">Cytoplasm</keyword>
<dbReference type="InterPro" id="IPR027417">
    <property type="entry name" value="P-loop_NTPase"/>
</dbReference>
<dbReference type="InterPro" id="IPR003593">
    <property type="entry name" value="AAA+_ATPase"/>
</dbReference>
<evidence type="ECO:0000256" key="6">
    <source>
        <dbReference type="ARBA" id="ARBA00023212"/>
    </source>
</evidence>
<comment type="caution">
    <text evidence="9">The sequence shown here is derived from an EMBL/GenBank/DDBJ whole genome shotgun (WGS) entry which is preliminary data.</text>
</comment>
<dbReference type="Gene3D" id="1.10.8.60">
    <property type="match status" value="1"/>
</dbReference>
<dbReference type="Gene3D" id="3.40.50.300">
    <property type="entry name" value="P-loop containing nucleotide triphosphate hydrolases"/>
    <property type="match status" value="1"/>
</dbReference>
<comment type="subcellular location">
    <subcellularLocation>
        <location evidence="1">Cytoplasm</location>
        <location evidence="1">Cytoskeleton</location>
        <location evidence="1">Spindle</location>
    </subcellularLocation>
</comment>
<evidence type="ECO:0000259" key="8">
    <source>
        <dbReference type="SMART" id="SM00382"/>
    </source>
</evidence>
<dbReference type="InterPro" id="IPR050304">
    <property type="entry name" value="MT-severing_AAA_ATPase"/>
</dbReference>
<dbReference type="AlphaFoldDB" id="A0ABD0YWS1"/>
<sequence length="230" mass="26076">FLTQEILTKDLNIKWNNIIGLESAKRLLKESVVYPTKYPMLFQGILEPWKALLLFGPPGTGKTMLAKAVASECSTTFFNISASTIVSKWRGDSEKLVRAVFEMARHYAPSTIFFDEIDALASHRDGATEHEATRRMKSELLIQLDGLSHSNDKVFLLATSNLPWELDPAMLRRFEKRILVDVPNIQARKMMFQECLPKIIIEKPALTSNLDYDTLSMVVTLFISTNLLPN</sequence>
<protein>
    <recommendedName>
        <fullName evidence="8">AAA+ ATPase domain-containing protein</fullName>
    </recommendedName>
</protein>
<name>A0ABD0YWS1_9HEMI</name>
<dbReference type="PANTHER" id="PTHR23074">
    <property type="entry name" value="AAA DOMAIN-CONTAINING"/>
    <property type="match status" value="1"/>
</dbReference>
<evidence type="ECO:0000313" key="10">
    <source>
        <dbReference type="Proteomes" id="UP001558652"/>
    </source>
</evidence>
<dbReference type="Pfam" id="PF00004">
    <property type="entry name" value="AAA"/>
    <property type="match status" value="1"/>
</dbReference>
<dbReference type="EMBL" id="JBFDAA010000002">
    <property type="protein sequence ID" value="KAL1139684.1"/>
    <property type="molecule type" value="Genomic_DNA"/>
</dbReference>
<dbReference type="PANTHER" id="PTHR23074:SF78">
    <property type="entry name" value="KATANIN P60 ATPASE-CONTAINING SUBUNIT A-LIKE 2"/>
    <property type="match status" value="1"/>
</dbReference>
<keyword evidence="3" id="KW-0493">Microtubule</keyword>
<organism evidence="9 10">
    <name type="scientific">Ranatra chinensis</name>
    <dbReference type="NCBI Taxonomy" id="642074"/>
    <lineage>
        <taxon>Eukaryota</taxon>
        <taxon>Metazoa</taxon>
        <taxon>Ecdysozoa</taxon>
        <taxon>Arthropoda</taxon>
        <taxon>Hexapoda</taxon>
        <taxon>Insecta</taxon>
        <taxon>Pterygota</taxon>
        <taxon>Neoptera</taxon>
        <taxon>Paraneoptera</taxon>
        <taxon>Hemiptera</taxon>
        <taxon>Heteroptera</taxon>
        <taxon>Panheteroptera</taxon>
        <taxon>Nepomorpha</taxon>
        <taxon>Nepidae</taxon>
        <taxon>Ranatrinae</taxon>
        <taxon>Ranatra</taxon>
    </lineage>
</organism>
<dbReference type="SUPFAM" id="SSF52540">
    <property type="entry name" value="P-loop containing nucleoside triphosphate hydrolases"/>
    <property type="match status" value="1"/>
</dbReference>
<evidence type="ECO:0000256" key="5">
    <source>
        <dbReference type="ARBA" id="ARBA00022840"/>
    </source>
</evidence>
<gene>
    <name evidence="9" type="ORF">AAG570_006662</name>
</gene>
<dbReference type="SMART" id="SM00382">
    <property type="entry name" value="AAA"/>
    <property type="match status" value="1"/>
</dbReference>
<evidence type="ECO:0000256" key="2">
    <source>
        <dbReference type="ARBA" id="ARBA00022490"/>
    </source>
</evidence>
<dbReference type="FunFam" id="3.40.50.300:FF:000159">
    <property type="entry name" value="Katanin p60 ATPase-containing subunit A1"/>
    <property type="match status" value="1"/>
</dbReference>
<feature type="non-terminal residue" evidence="9">
    <location>
        <position position="1"/>
    </location>
</feature>
<keyword evidence="10" id="KW-1185">Reference proteome</keyword>
<dbReference type="GO" id="GO:0005819">
    <property type="term" value="C:spindle"/>
    <property type="evidence" value="ECO:0007669"/>
    <property type="project" value="UniProtKB-SubCell"/>
</dbReference>
<evidence type="ECO:0000256" key="4">
    <source>
        <dbReference type="ARBA" id="ARBA00022741"/>
    </source>
</evidence>
<keyword evidence="6" id="KW-0206">Cytoskeleton</keyword>
<evidence type="ECO:0000313" key="9">
    <source>
        <dbReference type="EMBL" id="KAL1139684.1"/>
    </source>
</evidence>
<proteinExistence type="predicted"/>
<dbReference type="CDD" id="cd19509">
    <property type="entry name" value="RecA-like_VPS4-like"/>
    <property type="match status" value="1"/>
</dbReference>
<dbReference type="GO" id="GO:0016853">
    <property type="term" value="F:isomerase activity"/>
    <property type="evidence" value="ECO:0007669"/>
    <property type="project" value="UniProtKB-KW"/>
</dbReference>
<reference evidence="9 10" key="1">
    <citation type="submission" date="2024-07" db="EMBL/GenBank/DDBJ databases">
        <title>Chromosome-level genome assembly of the water stick insect Ranatra chinensis (Heteroptera: Nepidae).</title>
        <authorList>
            <person name="Liu X."/>
        </authorList>
    </citation>
    <scope>NUCLEOTIDE SEQUENCE [LARGE SCALE GENOMIC DNA]</scope>
    <source>
        <strain evidence="9">Cailab_2021Rc</strain>
        <tissue evidence="9">Muscle</tissue>
    </source>
</reference>
<keyword evidence="5" id="KW-0067">ATP-binding</keyword>
<evidence type="ECO:0000256" key="1">
    <source>
        <dbReference type="ARBA" id="ARBA00004186"/>
    </source>
</evidence>